<dbReference type="CDD" id="cd14726">
    <property type="entry name" value="TraB_PrgY-like"/>
    <property type="match status" value="1"/>
</dbReference>
<dbReference type="EMBL" id="CAJJDM010000146">
    <property type="protein sequence ID" value="CAD8109829.1"/>
    <property type="molecule type" value="Genomic_DNA"/>
</dbReference>
<gene>
    <name evidence="1" type="ORF">PPRIM_AZ9-3.1.T1420006</name>
</gene>
<evidence type="ECO:0000313" key="1">
    <source>
        <dbReference type="EMBL" id="CAD8109829.1"/>
    </source>
</evidence>
<organism evidence="1 2">
    <name type="scientific">Paramecium primaurelia</name>
    <dbReference type="NCBI Taxonomy" id="5886"/>
    <lineage>
        <taxon>Eukaryota</taxon>
        <taxon>Sar</taxon>
        <taxon>Alveolata</taxon>
        <taxon>Ciliophora</taxon>
        <taxon>Intramacronucleata</taxon>
        <taxon>Oligohymenophorea</taxon>
        <taxon>Peniculida</taxon>
        <taxon>Parameciidae</taxon>
        <taxon>Paramecium</taxon>
    </lineage>
</organism>
<dbReference type="Proteomes" id="UP000688137">
    <property type="component" value="Unassembled WGS sequence"/>
</dbReference>
<dbReference type="PANTHER" id="PTHR21530:SF7">
    <property type="entry name" value="TRAB DOMAIN-CONTAINING PROTEIN"/>
    <property type="match status" value="1"/>
</dbReference>
<dbReference type="PANTHER" id="PTHR21530">
    <property type="entry name" value="PHEROMONE SHUTDOWN PROTEIN"/>
    <property type="match status" value="1"/>
</dbReference>
<comment type="caution">
    <text evidence="1">The sequence shown here is derived from an EMBL/GenBank/DDBJ whole genome shotgun (WGS) entry which is preliminary data.</text>
</comment>
<dbReference type="OMA" id="YKWELET"/>
<accession>A0A8S1Q2F5</accession>
<protein>
    <submittedName>
        <fullName evidence="1">Uncharacterized protein</fullName>
    </submittedName>
</protein>
<evidence type="ECO:0000313" key="2">
    <source>
        <dbReference type="Proteomes" id="UP000688137"/>
    </source>
</evidence>
<dbReference type="InterPro" id="IPR046345">
    <property type="entry name" value="TraB_PrgY-like"/>
</dbReference>
<name>A0A8S1Q2F5_PARPR</name>
<proteinExistence type="predicted"/>
<keyword evidence="2" id="KW-1185">Reference proteome</keyword>
<sequence length="411" mass="48290">MFGQVVHKFQRNQNHLLSKFLRAGNRSNPFENTLTILEDPAQHRKLYLIGSTHASTMLAYRTQKLINEVKPDSVYVQTNEEWWNIVKNIEGVTSQSELNVYNDVLRGAYKWELESGVRNFRNTVFWARLYSWLGLMQFLKAFNSDFHPFIPGLEVKYAIEQARAQGANVIFGGLEISNDDLLSLKTEPRFDPLSVSLNFLKLLSQIRWRRERQDLAFQLAVLGGEQFAESIDKYRASWFVKLFEKLSPHQKKILIDRKDIEIFETLYRHTPGKTIVAVVNQWHTMGIESHWRHTTKTQINTEPINPIGDMDLEALNEDLVVNDFLRQFTSRLTKSEPASTRAYITQYYKDVFEYERFRHVEFDGHSDPHQFHGGSPFEGGYQHHHPQLPADVRKQIEENWKKQYAHHHEHH</sequence>
<dbReference type="AlphaFoldDB" id="A0A8S1Q2F5"/>
<reference evidence="1" key="1">
    <citation type="submission" date="2021-01" db="EMBL/GenBank/DDBJ databases">
        <authorList>
            <consortium name="Genoscope - CEA"/>
            <person name="William W."/>
        </authorList>
    </citation>
    <scope>NUCLEOTIDE SEQUENCE</scope>
</reference>